<evidence type="ECO:0000256" key="9">
    <source>
        <dbReference type="PROSITE-ProRule" id="PRU10072"/>
    </source>
</evidence>
<dbReference type="CDD" id="cd10027">
    <property type="entry name" value="UDG-F1-like"/>
    <property type="match status" value="1"/>
</dbReference>
<protein>
    <recommendedName>
        <fullName evidence="4 8">Uracil-DNA glycosylase</fullName>
        <shortName evidence="8">UDG</shortName>
        <ecNumber evidence="4 8">3.2.2.27</ecNumber>
    </recommendedName>
</protein>
<keyword evidence="7 8" id="KW-0234">DNA repair</keyword>
<gene>
    <name evidence="8 12" type="primary">ung</name>
    <name evidence="12" type="ORF">UREOM_5620</name>
</gene>
<keyword evidence="8" id="KW-0963">Cytoplasm</keyword>
<evidence type="ECO:0000256" key="8">
    <source>
        <dbReference type="HAMAP-Rule" id="MF_00148"/>
    </source>
</evidence>
<accession>A0ABP9UAI2</accession>
<evidence type="ECO:0000313" key="12">
    <source>
        <dbReference type="EMBL" id="GAA5414851.1"/>
    </source>
</evidence>
<dbReference type="SMART" id="SM00987">
    <property type="entry name" value="UreE_C"/>
    <property type="match status" value="1"/>
</dbReference>
<keyword evidence="6 8" id="KW-0378">Hydrolase</keyword>
<comment type="catalytic activity">
    <reaction evidence="1 8 10">
        <text>Hydrolyzes single-stranded DNA or mismatched double-stranded DNA and polynucleotides, releasing free uracil.</text>
        <dbReference type="EC" id="3.2.2.27"/>
    </reaction>
</comment>
<dbReference type="EMBL" id="BAABQM010000004">
    <property type="protein sequence ID" value="GAA5414851.1"/>
    <property type="molecule type" value="Genomic_DNA"/>
</dbReference>
<evidence type="ECO:0000256" key="6">
    <source>
        <dbReference type="ARBA" id="ARBA00022801"/>
    </source>
</evidence>
<evidence type="ECO:0000256" key="4">
    <source>
        <dbReference type="ARBA" id="ARBA00012030"/>
    </source>
</evidence>
<dbReference type="RefSeq" id="WP_353290012.1">
    <property type="nucleotide sequence ID" value="NZ_BAABQM010000004.1"/>
</dbReference>
<dbReference type="SMART" id="SM00986">
    <property type="entry name" value="UDG"/>
    <property type="match status" value="1"/>
</dbReference>
<comment type="caution">
    <text evidence="12">The sequence shown here is derived from an EMBL/GenBank/DDBJ whole genome shotgun (WGS) entry which is preliminary data.</text>
</comment>
<evidence type="ECO:0000256" key="2">
    <source>
        <dbReference type="ARBA" id="ARBA00002631"/>
    </source>
</evidence>
<dbReference type="InterPro" id="IPR005122">
    <property type="entry name" value="Uracil-DNA_glycosylase-like"/>
</dbReference>
<evidence type="ECO:0000256" key="3">
    <source>
        <dbReference type="ARBA" id="ARBA00008184"/>
    </source>
</evidence>
<feature type="domain" description="Uracil-DNA glycosylase-like" evidence="11">
    <location>
        <begin position="47"/>
        <end position="211"/>
    </location>
</feature>
<dbReference type="HAMAP" id="MF_00148">
    <property type="entry name" value="UDG"/>
    <property type="match status" value="1"/>
</dbReference>
<dbReference type="NCBIfam" id="TIGR00628">
    <property type="entry name" value="ung"/>
    <property type="match status" value="1"/>
</dbReference>
<dbReference type="NCBIfam" id="NF003589">
    <property type="entry name" value="PRK05254.1-2"/>
    <property type="match status" value="1"/>
</dbReference>
<evidence type="ECO:0000256" key="10">
    <source>
        <dbReference type="RuleBase" id="RU003780"/>
    </source>
</evidence>
<evidence type="ECO:0000313" key="13">
    <source>
        <dbReference type="Proteomes" id="UP001449582"/>
    </source>
</evidence>
<dbReference type="SUPFAM" id="SSF52141">
    <property type="entry name" value="Uracil-DNA glycosylase-like"/>
    <property type="match status" value="1"/>
</dbReference>
<dbReference type="InterPro" id="IPR002043">
    <property type="entry name" value="UDG_fam1"/>
</dbReference>
<evidence type="ECO:0000256" key="1">
    <source>
        <dbReference type="ARBA" id="ARBA00001400"/>
    </source>
</evidence>
<evidence type="ECO:0000259" key="11">
    <source>
        <dbReference type="SMART" id="SM00986"/>
    </source>
</evidence>
<dbReference type="Proteomes" id="UP001449582">
    <property type="component" value="Unassembled WGS sequence"/>
</dbReference>
<comment type="function">
    <text evidence="2 8 10">Excises uracil residues from the DNA which can arise as a result of misincorporation of dUMP residues by DNA polymerase or due to deamination of cytosine.</text>
</comment>
<evidence type="ECO:0000256" key="7">
    <source>
        <dbReference type="ARBA" id="ARBA00023204"/>
    </source>
</evidence>
<dbReference type="Gene3D" id="3.40.470.10">
    <property type="entry name" value="Uracil-DNA glycosylase-like domain"/>
    <property type="match status" value="1"/>
</dbReference>
<sequence length="221" mass="25561">MKKITWNDFFTNEFQAEYFINLQAKVDLAYENNQLFPDKSNLYRAFELCSLETLKVVILGQDPYHNEGQANGLAFSVNKGVKLPPSLRNIFLEIKNEFNVDHLHDEGYSELLSWTQQGVLLLNDALTVKKHEANSCADWGWKNFSQHALEFINEHKQNVVFVGFGTHGKKTLEKLHLKNNNIVLTTVHPSPLSAYRGFFNSQIFKKINDYLTATHQKEINW</sequence>
<evidence type="ECO:0000256" key="5">
    <source>
        <dbReference type="ARBA" id="ARBA00022763"/>
    </source>
</evidence>
<dbReference type="EC" id="3.2.2.27" evidence="4 8"/>
<comment type="similarity">
    <text evidence="3 8 10">Belongs to the uracil-DNA glycosylase (UDG) superfamily. UNG family.</text>
</comment>
<proteinExistence type="inferred from homology"/>
<dbReference type="InterPro" id="IPR036895">
    <property type="entry name" value="Uracil-DNA_glycosylase-like_sf"/>
</dbReference>
<dbReference type="Pfam" id="PF03167">
    <property type="entry name" value="UDG"/>
    <property type="match status" value="1"/>
</dbReference>
<dbReference type="NCBIfam" id="NF003592">
    <property type="entry name" value="PRK05254.1-5"/>
    <property type="match status" value="1"/>
</dbReference>
<dbReference type="InterPro" id="IPR018085">
    <property type="entry name" value="Ura-DNA_Glyclase_AS"/>
</dbReference>
<keyword evidence="13" id="KW-1185">Reference proteome</keyword>
<organism evidence="12 13">
    <name type="scientific">Ureaplasma ceti</name>
    <dbReference type="NCBI Taxonomy" id="3119530"/>
    <lineage>
        <taxon>Bacteria</taxon>
        <taxon>Bacillati</taxon>
        <taxon>Mycoplasmatota</taxon>
        <taxon>Mycoplasmoidales</taxon>
        <taxon>Mycoplasmoidaceae</taxon>
        <taxon>Ureaplasma</taxon>
    </lineage>
</organism>
<dbReference type="PANTHER" id="PTHR11264:SF0">
    <property type="entry name" value="URACIL-DNA GLYCOSYLASE"/>
    <property type="match status" value="1"/>
</dbReference>
<feature type="active site" description="Proton acceptor" evidence="8 9">
    <location>
        <position position="62"/>
    </location>
</feature>
<dbReference type="PROSITE" id="PS00130">
    <property type="entry name" value="U_DNA_GLYCOSYLASE"/>
    <property type="match status" value="1"/>
</dbReference>
<keyword evidence="5 8" id="KW-0227">DNA damage</keyword>
<dbReference type="NCBIfam" id="NF003588">
    <property type="entry name" value="PRK05254.1-1"/>
    <property type="match status" value="1"/>
</dbReference>
<name>A0ABP9UAI2_9BACT</name>
<comment type="subcellular location">
    <subcellularLocation>
        <location evidence="8">Cytoplasm</location>
    </subcellularLocation>
</comment>
<dbReference type="PANTHER" id="PTHR11264">
    <property type="entry name" value="URACIL-DNA GLYCOSYLASE"/>
    <property type="match status" value="1"/>
</dbReference>
<reference evidence="12" key="1">
    <citation type="submission" date="2024-02" db="EMBL/GenBank/DDBJ databases">
        <title>Draft genome sequence of new strains in genus Ureaplasma.</title>
        <authorList>
            <person name="Nakajima Y."/>
            <person name="Segawa T."/>
        </authorList>
    </citation>
    <scope>NUCLEOTIDE SEQUENCE [LARGE SCALE GENOMIC DNA]</scope>
    <source>
        <strain evidence="12">OM1</strain>
    </source>
</reference>